<evidence type="ECO:0000313" key="2">
    <source>
        <dbReference type="Proteomes" id="UP001604336"/>
    </source>
</evidence>
<sequence>MRITFRMTLLEKSLWELQRDCLLMPWGFIKERVTHQSAMKQANQTNLRKHLIVNILWFNGISTSHFHLIVELLYGGVLLSIRYLAERQALVALCPFTGRATLRMDFADRGDFSTTDPGTNKAMVFVISNLMSL</sequence>
<keyword evidence="2" id="KW-1185">Reference proteome</keyword>
<proteinExistence type="predicted"/>
<dbReference type="Proteomes" id="UP001604336">
    <property type="component" value="Unassembled WGS sequence"/>
</dbReference>
<comment type="caution">
    <text evidence="1">The sequence shown here is derived from an EMBL/GenBank/DDBJ whole genome shotgun (WGS) entry which is preliminary data.</text>
</comment>
<reference evidence="2" key="1">
    <citation type="submission" date="2024-07" db="EMBL/GenBank/DDBJ databases">
        <title>Two chromosome-level genome assemblies of Korean endemic species Abeliophyllum distichum and Forsythia ovata (Oleaceae).</title>
        <authorList>
            <person name="Jang H."/>
        </authorList>
    </citation>
    <scope>NUCLEOTIDE SEQUENCE [LARGE SCALE GENOMIC DNA]</scope>
</reference>
<gene>
    <name evidence="1" type="ORF">Adt_40841</name>
</gene>
<dbReference type="EMBL" id="JBFOLK010000013">
    <property type="protein sequence ID" value="KAL2464990.1"/>
    <property type="molecule type" value="Genomic_DNA"/>
</dbReference>
<name>A0ABD1PM53_9LAMI</name>
<protein>
    <submittedName>
        <fullName evidence="1">Uncharacterized protein</fullName>
    </submittedName>
</protein>
<organism evidence="1 2">
    <name type="scientific">Abeliophyllum distichum</name>
    <dbReference type="NCBI Taxonomy" id="126358"/>
    <lineage>
        <taxon>Eukaryota</taxon>
        <taxon>Viridiplantae</taxon>
        <taxon>Streptophyta</taxon>
        <taxon>Embryophyta</taxon>
        <taxon>Tracheophyta</taxon>
        <taxon>Spermatophyta</taxon>
        <taxon>Magnoliopsida</taxon>
        <taxon>eudicotyledons</taxon>
        <taxon>Gunneridae</taxon>
        <taxon>Pentapetalae</taxon>
        <taxon>asterids</taxon>
        <taxon>lamiids</taxon>
        <taxon>Lamiales</taxon>
        <taxon>Oleaceae</taxon>
        <taxon>Forsythieae</taxon>
        <taxon>Abeliophyllum</taxon>
    </lineage>
</organism>
<dbReference type="AlphaFoldDB" id="A0ABD1PM53"/>
<accession>A0ABD1PM53</accession>
<evidence type="ECO:0000313" key="1">
    <source>
        <dbReference type="EMBL" id="KAL2464990.1"/>
    </source>
</evidence>